<evidence type="ECO:0000313" key="3">
    <source>
        <dbReference type="Proteomes" id="UP001176961"/>
    </source>
</evidence>
<dbReference type="AlphaFoldDB" id="A0AA36HDF3"/>
<keyword evidence="1" id="KW-1133">Transmembrane helix</keyword>
<dbReference type="EMBL" id="CATQJL010000326">
    <property type="protein sequence ID" value="CAJ0608701.1"/>
    <property type="molecule type" value="Genomic_DNA"/>
</dbReference>
<organism evidence="2 3">
    <name type="scientific">Cylicocyclus nassatus</name>
    <name type="common">Nematode worm</name>
    <dbReference type="NCBI Taxonomy" id="53992"/>
    <lineage>
        <taxon>Eukaryota</taxon>
        <taxon>Metazoa</taxon>
        <taxon>Ecdysozoa</taxon>
        <taxon>Nematoda</taxon>
        <taxon>Chromadorea</taxon>
        <taxon>Rhabditida</taxon>
        <taxon>Rhabditina</taxon>
        <taxon>Rhabditomorpha</taxon>
        <taxon>Strongyloidea</taxon>
        <taxon>Strongylidae</taxon>
        <taxon>Cylicocyclus</taxon>
    </lineage>
</organism>
<name>A0AA36HDF3_CYLNA</name>
<sequence>MFEHNNSINCTSKIYSKEKLFIPHVSTLNAMAILYSLAYGWKAPDKKFGELVANFTLLRDCIDAALHSTSTDEE</sequence>
<feature type="transmembrane region" description="Helical" evidence="1">
    <location>
        <begin position="20"/>
        <end position="41"/>
    </location>
</feature>
<keyword evidence="3" id="KW-1185">Reference proteome</keyword>
<dbReference type="Proteomes" id="UP001176961">
    <property type="component" value="Unassembled WGS sequence"/>
</dbReference>
<reference evidence="2" key="1">
    <citation type="submission" date="2023-07" db="EMBL/GenBank/DDBJ databases">
        <authorList>
            <consortium name="CYATHOMIX"/>
        </authorList>
    </citation>
    <scope>NUCLEOTIDE SEQUENCE</scope>
    <source>
        <strain evidence="2">N/A</strain>
    </source>
</reference>
<accession>A0AA36HDF3</accession>
<evidence type="ECO:0000313" key="2">
    <source>
        <dbReference type="EMBL" id="CAJ0608701.1"/>
    </source>
</evidence>
<keyword evidence="1" id="KW-0472">Membrane</keyword>
<comment type="caution">
    <text evidence="2">The sequence shown here is derived from an EMBL/GenBank/DDBJ whole genome shotgun (WGS) entry which is preliminary data.</text>
</comment>
<gene>
    <name evidence="2" type="ORF">CYNAS_LOCUS20684</name>
</gene>
<protein>
    <submittedName>
        <fullName evidence="2">Uncharacterized protein</fullName>
    </submittedName>
</protein>
<proteinExistence type="predicted"/>
<evidence type="ECO:0000256" key="1">
    <source>
        <dbReference type="SAM" id="Phobius"/>
    </source>
</evidence>
<keyword evidence="1" id="KW-0812">Transmembrane</keyword>